<dbReference type="AlphaFoldDB" id="A0A3P1SXA4"/>
<dbReference type="Gene3D" id="2.60.120.10">
    <property type="entry name" value="Jelly Rolls"/>
    <property type="match status" value="1"/>
</dbReference>
<evidence type="ECO:0000313" key="2">
    <source>
        <dbReference type="EMBL" id="RRD01831.1"/>
    </source>
</evidence>
<feature type="domain" description="Cyclic nucleotide-binding" evidence="1">
    <location>
        <begin position="20"/>
        <end position="118"/>
    </location>
</feature>
<name>A0A3P1SXA4_9GAMM</name>
<protein>
    <submittedName>
        <fullName evidence="2">Cyclic nucleotide-binding domain-containing protein</fullName>
    </submittedName>
</protein>
<gene>
    <name evidence="2" type="ORF">EHS89_02615</name>
</gene>
<dbReference type="CDD" id="cd00038">
    <property type="entry name" value="CAP_ED"/>
    <property type="match status" value="1"/>
</dbReference>
<sequence length="155" mass="17981">MTVQQLLKQHDLHSFTDASVFGALPESAINWLLEQGVIREYEKGERLFDRQQPGDSFHIILVGQVGYYKYHDGRYAYIRDFKQGEQIGFVSLIALHDRAGRAEADRATVSLEINSRVYHDFHHQYPLEFGILMMNLAREMARTLRNVNNLLVEKS</sequence>
<dbReference type="SUPFAM" id="SSF51206">
    <property type="entry name" value="cAMP-binding domain-like"/>
    <property type="match status" value="1"/>
</dbReference>
<dbReference type="InterPro" id="IPR000595">
    <property type="entry name" value="cNMP-bd_dom"/>
</dbReference>
<dbReference type="Proteomes" id="UP000267535">
    <property type="component" value="Unassembled WGS sequence"/>
</dbReference>
<dbReference type="Pfam" id="PF00027">
    <property type="entry name" value="cNMP_binding"/>
    <property type="match status" value="1"/>
</dbReference>
<dbReference type="SMART" id="SM00100">
    <property type="entry name" value="cNMP"/>
    <property type="match status" value="1"/>
</dbReference>
<evidence type="ECO:0000259" key="1">
    <source>
        <dbReference type="PROSITE" id="PS50042"/>
    </source>
</evidence>
<dbReference type="InterPro" id="IPR018490">
    <property type="entry name" value="cNMP-bd_dom_sf"/>
</dbReference>
<dbReference type="InterPro" id="IPR014710">
    <property type="entry name" value="RmlC-like_jellyroll"/>
</dbReference>
<dbReference type="PROSITE" id="PS50042">
    <property type="entry name" value="CNMP_BINDING_3"/>
    <property type="match status" value="1"/>
</dbReference>
<dbReference type="EMBL" id="RQXV01000001">
    <property type="protein sequence ID" value="RRD01831.1"/>
    <property type="molecule type" value="Genomic_DNA"/>
</dbReference>
<proteinExistence type="predicted"/>
<dbReference type="OrthoDB" id="5740565at2"/>
<keyword evidence="3" id="KW-1185">Reference proteome</keyword>
<reference evidence="2 3" key="1">
    <citation type="submission" date="2018-11" db="EMBL/GenBank/DDBJ databases">
        <title>The draft genome sequence of Amphritea balenae JAMM 1525T.</title>
        <authorList>
            <person name="Fang Z."/>
            <person name="Zhang Y."/>
            <person name="Han X."/>
        </authorList>
    </citation>
    <scope>NUCLEOTIDE SEQUENCE [LARGE SCALE GENOMIC DNA]</scope>
    <source>
        <strain evidence="2 3">JAMM 1525</strain>
    </source>
</reference>
<accession>A0A3P1SXA4</accession>
<organism evidence="2 3">
    <name type="scientific">Amphritea balenae</name>
    <dbReference type="NCBI Taxonomy" id="452629"/>
    <lineage>
        <taxon>Bacteria</taxon>
        <taxon>Pseudomonadati</taxon>
        <taxon>Pseudomonadota</taxon>
        <taxon>Gammaproteobacteria</taxon>
        <taxon>Oceanospirillales</taxon>
        <taxon>Oceanospirillaceae</taxon>
        <taxon>Amphritea</taxon>
    </lineage>
</organism>
<comment type="caution">
    <text evidence="2">The sequence shown here is derived from an EMBL/GenBank/DDBJ whole genome shotgun (WGS) entry which is preliminary data.</text>
</comment>
<evidence type="ECO:0000313" key="3">
    <source>
        <dbReference type="Proteomes" id="UP000267535"/>
    </source>
</evidence>